<dbReference type="EMBL" id="KN846952">
    <property type="protein sequence ID" value="KIV81315.1"/>
    <property type="molecule type" value="Genomic_DNA"/>
</dbReference>
<gene>
    <name evidence="2" type="ORF">PV11_03507</name>
</gene>
<dbReference type="AlphaFoldDB" id="A0A0D1VY61"/>
<dbReference type="STRING" id="1016849.A0A0D1VY61"/>
<dbReference type="PANTHER" id="PTHR47585">
    <property type="match status" value="1"/>
</dbReference>
<protein>
    <recommendedName>
        <fullName evidence="1">AtuA-like ferredoxin-fold domain-containing protein</fullName>
    </recommendedName>
</protein>
<evidence type="ECO:0000259" key="1">
    <source>
        <dbReference type="Pfam" id="PF23544"/>
    </source>
</evidence>
<accession>A0A0D1VY61</accession>
<organism evidence="2 3">
    <name type="scientific">Exophiala sideris</name>
    <dbReference type="NCBI Taxonomy" id="1016849"/>
    <lineage>
        <taxon>Eukaryota</taxon>
        <taxon>Fungi</taxon>
        <taxon>Dikarya</taxon>
        <taxon>Ascomycota</taxon>
        <taxon>Pezizomycotina</taxon>
        <taxon>Eurotiomycetes</taxon>
        <taxon>Chaetothyriomycetidae</taxon>
        <taxon>Chaetothyriales</taxon>
        <taxon>Herpotrichiellaceae</taxon>
        <taxon>Exophiala</taxon>
    </lineage>
</organism>
<dbReference type="PANTHER" id="PTHR47585:SF2">
    <property type="entry name" value="DUF1446 DOMAIN PROTEIN (AFU_ORTHOLOGUE AFUA_6G11420)"/>
    <property type="match status" value="1"/>
</dbReference>
<dbReference type="InterPro" id="IPR056362">
    <property type="entry name" value="AtuA-like_ferredoxin_dom"/>
</dbReference>
<dbReference type="OrthoDB" id="10265871at2759"/>
<dbReference type="Pfam" id="PF23544">
    <property type="entry name" value="AtuA_ferredoxin"/>
    <property type="match status" value="1"/>
</dbReference>
<name>A0A0D1VY61_9EURO</name>
<sequence>MTLDKFAYWCKSMILQSYPGGTSNADTRQAIGKPYFEYWVSLLPQKYVHRVHLPNGGAEDIPTPPVTKEYPCQQPLYNTENPVSLSSSGPLTPAPLGFVVLARSGDKSSDANAGFFVRHDDDWDWLRSLLSLDKIKELLSRDYVGKPIDRFQNPEIRAVHFLFRDHLDRGYNACGKLDSLGKNICEYMRVSYQILRTWADIDIGVNSMPADGMCSMGTQYRGPYH</sequence>
<dbReference type="Proteomes" id="UP000053599">
    <property type="component" value="Unassembled WGS sequence"/>
</dbReference>
<proteinExistence type="predicted"/>
<feature type="domain" description="AtuA-like ferredoxin-fold" evidence="1">
    <location>
        <begin position="96"/>
        <end position="188"/>
    </location>
</feature>
<evidence type="ECO:0000313" key="2">
    <source>
        <dbReference type="EMBL" id="KIV81315.1"/>
    </source>
</evidence>
<reference evidence="2 3" key="1">
    <citation type="submission" date="2015-01" db="EMBL/GenBank/DDBJ databases">
        <title>The Genome Sequence of Exophiala sideris CBS121828.</title>
        <authorList>
            <consortium name="The Broad Institute Genomics Platform"/>
            <person name="Cuomo C."/>
            <person name="de Hoog S."/>
            <person name="Gorbushina A."/>
            <person name="Stielow B."/>
            <person name="Teixiera M."/>
            <person name="Abouelleil A."/>
            <person name="Chapman S.B."/>
            <person name="Priest M."/>
            <person name="Young S.K."/>
            <person name="Wortman J."/>
            <person name="Nusbaum C."/>
            <person name="Birren B."/>
        </authorList>
    </citation>
    <scope>NUCLEOTIDE SEQUENCE [LARGE SCALE GENOMIC DNA]</scope>
    <source>
        <strain evidence="2 3">CBS 121828</strain>
    </source>
</reference>
<dbReference type="HOGENOM" id="CLU_107226_0_0_1"/>
<evidence type="ECO:0000313" key="3">
    <source>
        <dbReference type="Proteomes" id="UP000053599"/>
    </source>
</evidence>